<feature type="signal peptide" evidence="21">
    <location>
        <begin position="1"/>
        <end position="23"/>
    </location>
</feature>
<evidence type="ECO:0000256" key="8">
    <source>
        <dbReference type="ARBA" id="ARBA00022670"/>
    </source>
</evidence>
<protein>
    <recommendedName>
        <fullName evidence="5">Carboxypeptidase Q</fullName>
    </recommendedName>
    <alternativeName>
        <fullName evidence="20">Plasma glutamate carboxypeptidase</fullName>
    </alternativeName>
</protein>
<evidence type="ECO:0000256" key="15">
    <source>
        <dbReference type="ARBA" id="ARBA00023049"/>
    </source>
</evidence>
<keyword evidence="18" id="KW-0458">Lysosome</keyword>
<evidence type="ECO:0000256" key="16">
    <source>
        <dbReference type="ARBA" id="ARBA00023145"/>
    </source>
</evidence>
<dbReference type="RefSeq" id="WP_231057788.1">
    <property type="nucleotide sequence ID" value="NZ_JAJNOC010000002.1"/>
</dbReference>
<keyword evidence="13" id="KW-0862">Zinc</keyword>
<evidence type="ECO:0000256" key="2">
    <source>
        <dbReference type="ARBA" id="ARBA00004371"/>
    </source>
</evidence>
<reference evidence="23" key="1">
    <citation type="submission" date="2021-11" db="EMBL/GenBank/DDBJ databases">
        <title>The complete genome of Massilia sp sp. G4R7.</title>
        <authorList>
            <person name="Liu L."/>
            <person name="Yue J."/>
            <person name="Yuan J."/>
            <person name="Yang F."/>
            <person name="Li L."/>
        </authorList>
    </citation>
    <scope>NUCLEOTIDE SEQUENCE</scope>
    <source>
        <strain evidence="23">G4R7</strain>
    </source>
</reference>
<dbReference type="PANTHER" id="PTHR12053">
    <property type="entry name" value="PROTEASE FAMILY M28 PLASMA GLUTAMATE CARBOXYPEPTIDASE-RELATED"/>
    <property type="match status" value="1"/>
</dbReference>
<dbReference type="SUPFAM" id="SSF53187">
    <property type="entry name" value="Zn-dependent exopeptidases"/>
    <property type="match status" value="1"/>
</dbReference>
<evidence type="ECO:0000256" key="5">
    <source>
        <dbReference type="ARBA" id="ARBA00014116"/>
    </source>
</evidence>
<evidence type="ECO:0000256" key="12">
    <source>
        <dbReference type="ARBA" id="ARBA00022824"/>
    </source>
</evidence>
<evidence type="ECO:0000256" key="4">
    <source>
        <dbReference type="ARBA" id="ARBA00004613"/>
    </source>
</evidence>
<comment type="subunit">
    <text evidence="19">Homodimer. The monomeric form is inactive while the homodimer is active.</text>
</comment>
<dbReference type="InterPro" id="IPR007484">
    <property type="entry name" value="Peptidase_M28"/>
</dbReference>
<keyword evidence="14" id="KW-0333">Golgi apparatus</keyword>
<evidence type="ECO:0000313" key="24">
    <source>
        <dbReference type="Proteomes" id="UP001179361"/>
    </source>
</evidence>
<keyword evidence="24" id="KW-1185">Reference proteome</keyword>
<feature type="chain" id="PRO_5045207442" description="Carboxypeptidase Q" evidence="21">
    <location>
        <begin position="24"/>
        <end position="481"/>
    </location>
</feature>
<keyword evidence="11" id="KW-0378">Hydrolase</keyword>
<keyword evidence="16" id="KW-0865">Zymogen</keyword>
<dbReference type="Gene3D" id="3.50.30.30">
    <property type="match status" value="1"/>
</dbReference>
<comment type="caution">
    <text evidence="23">The sequence shown here is derived from an EMBL/GenBank/DDBJ whole genome shotgun (WGS) entry which is preliminary data.</text>
</comment>
<dbReference type="Proteomes" id="UP001179361">
    <property type="component" value="Unassembled WGS sequence"/>
</dbReference>
<keyword evidence="6" id="KW-0964">Secreted</keyword>
<keyword evidence="7" id="KW-0121">Carboxypeptidase</keyword>
<evidence type="ECO:0000256" key="18">
    <source>
        <dbReference type="ARBA" id="ARBA00023228"/>
    </source>
</evidence>
<evidence type="ECO:0000259" key="22">
    <source>
        <dbReference type="Pfam" id="PF04389"/>
    </source>
</evidence>
<evidence type="ECO:0000256" key="11">
    <source>
        <dbReference type="ARBA" id="ARBA00022801"/>
    </source>
</evidence>
<evidence type="ECO:0000256" key="10">
    <source>
        <dbReference type="ARBA" id="ARBA00022729"/>
    </source>
</evidence>
<keyword evidence="15" id="KW-0482">Metalloprotease</keyword>
<dbReference type="Gene3D" id="3.40.630.10">
    <property type="entry name" value="Zn peptidases"/>
    <property type="match status" value="1"/>
</dbReference>
<evidence type="ECO:0000256" key="21">
    <source>
        <dbReference type="SAM" id="SignalP"/>
    </source>
</evidence>
<keyword evidence="17" id="KW-0325">Glycoprotein</keyword>
<keyword evidence="12" id="KW-0256">Endoplasmic reticulum</keyword>
<feature type="domain" description="Peptidase M28" evidence="22">
    <location>
        <begin position="267"/>
        <end position="457"/>
    </location>
</feature>
<accession>A0ABS8Q5X0</accession>
<evidence type="ECO:0000256" key="1">
    <source>
        <dbReference type="ARBA" id="ARBA00004240"/>
    </source>
</evidence>
<name>A0ABS8Q5X0_9BURK</name>
<evidence type="ECO:0000256" key="19">
    <source>
        <dbReference type="ARBA" id="ARBA00025833"/>
    </source>
</evidence>
<evidence type="ECO:0000256" key="20">
    <source>
        <dbReference type="ARBA" id="ARBA00033328"/>
    </source>
</evidence>
<evidence type="ECO:0000256" key="9">
    <source>
        <dbReference type="ARBA" id="ARBA00022723"/>
    </source>
</evidence>
<dbReference type="EMBL" id="JAJNOC010000002">
    <property type="protein sequence ID" value="MCD2516472.1"/>
    <property type="molecule type" value="Genomic_DNA"/>
</dbReference>
<evidence type="ECO:0000256" key="14">
    <source>
        <dbReference type="ARBA" id="ARBA00023034"/>
    </source>
</evidence>
<organism evidence="23 24">
    <name type="scientific">Massilia phyllostachyos</name>
    <dbReference type="NCBI Taxonomy" id="2898585"/>
    <lineage>
        <taxon>Bacteria</taxon>
        <taxon>Pseudomonadati</taxon>
        <taxon>Pseudomonadota</taxon>
        <taxon>Betaproteobacteria</taxon>
        <taxon>Burkholderiales</taxon>
        <taxon>Oxalobacteraceae</taxon>
        <taxon>Telluria group</taxon>
        <taxon>Massilia</taxon>
    </lineage>
</organism>
<comment type="subcellular location">
    <subcellularLocation>
        <location evidence="1">Endoplasmic reticulum</location>
    </subcellularLocation>
    <subcellularLocation>
        <location evidence="3">Golgi apparatus</location>
    </subcellularLocation>
    <subcellularLocation>
        <location evidence="2">Lysosome</location>
    </subcellularLocation>
    <subcellularLocation>
        <location evidence="4">Secreted</location>
    </subcellularLocation>
</comment>
<sequence>MNRRSLPVLTILAASLASASVFAASPGNDPAALAKIRDAAMQSDYAWERMADMTDLIGPRLSGSPGAAAAVTQVADAMRKLGAKVTLQPVKVPHWVRGQETGELVEYSGRPNGVTQRVVLTALGGSGATPAAGLTAPVVVVKSFDELKAHSGEVKGKIVLFDVEFDQHQADRGLAGQAYGQASAYRRDGPRMAAEMGAVGALVRSIGGASYRIPHTGSTGLQDNARIPAAAVTSEDAMLINRLAKRGPISMRLVLTPKTLPDADSYNVIADLPGTDKADEIVIVSGHLDSWDLATGAHDDAAGVASAMAVLETLKKLDYRPRRTIRMIAWMNEENGARGARGYLAAEQANAEKHIGAIESDNGAGRPFGMRTSVPAGMTGLFAPLQAAMQPIGAGVLQRQDALSTGDLSGLERAGVPSFAPLIDTSGYFDYHHTPADTLDKVDPDHLRRHVALMAATTWFLANIEQDIGRAAVPERRAVDR</sequence>
<proteinExistence type="predicted"/>
<evidence type="ECO:0000313" key="23">
    <source>
        <dbReference type="EMBL" id="MCD2516472.1"/>
    </source>
</evidence>
<evidence type="ECO:0000256" key="13">
    <source>
        <dbReference type="ARBA" id="ARBA00022833"/>
    </source>
</evidence>
<keyword evidence="8" id="KW-0645">Protease</keyword>
<dbReference type="InterPro" id="IPR039866">
    <property type="entry name" value="CPQ"/>
</dbReference>
<keyword evidence="9" id="KW-0479">Metal-binding</keyword>
<evidence type="ECO:0000256" key="6">
    <source>
        <dbReference type="ARBA" id="ARBA00022525"/>
    </source>
</evidence>
<evidence type="ECO:0000256" key="3">
    <source>
        <dbReference type="ARBA" id="ARBA00004555"/>
    </source>
</evidence>
<gene>
    <name evidence="23" type="ORF">LQ564_09125</name>
</gene>
<evidence type="ECO:0000256" key="17">
    <source>
        <dbReference type="ARBA" id="ARBA00023180"/>
    </source>
</evidence>
<evidence type="ECO:0000256" key="7">
    <source>
        <dbReference type="ARBA" id="ARBA00022645"/>
    </source>
</evidence>
<dbReference type="PANTHER" id="PTHR12053:SF3">
    <property type="entry name" value="CARBOXYPEPTIDASE Q"/>
    <property type="match status" value="1"/>
</dbReference>
<dbReference type="Pfam" id="PF04389">
    <property type="entry name" value="Peptidase_M28"/>
    <property type="match status" value="1"/>
</dbReference>
<keyword evidence="10 21" id="KW-0732">Signal</keyword>